<name>A0A1Z3N6X5_BDEBC</name>
<gene>
    <name evidence="3" type="ORF">B9G79_06355</name>
</gene>
<evidence type="ECO:0000259" key="2">
    <source>
        <dbReference type="Pfam" id="PF07510"/>
    </source>
</evidence>
<dbReference type="PANTHER" id="PTHR24094">
    <property type="entry name" value="SECRETED PROTEIN"/>
    <property type="match status" value="1"/>
</dbReference>
<sequence length="281" mass="32471">MKKTLLVMMLVATSGTSKALAEENLANPRFDDYYTVRESISSPAENFTGPWDAVQNLLQQNEEFFTELRTRFYSLVRFDHHTDGYGNVGERYNRAKHFGGWLNDHRDEDCYNTRAKVLMRDSEVPVGFASNGCTVSTGQWQDPYGDRQYSRASDIQIDHFVPLKNAYISGAHKWSRTKRCLYSNYLGNEFHLLSVFGKENASKSDKTPEGYMPPNPGYRCQYLVQWLKVKMIWSLGLTPPEKDTVLRLASENRCDLNDFVYSEGDLQNQRRFMNENMALCE</sequence>
<reference evidence="3 4" key="1">
    <citation type="submission" date="2017-04" db="EMBL/GenBank/DDBJ databases">
        <title>Whole genome sequence of Bdellovibrio bacteriovorus strain SSB218315.</title>
        <authorList>
            <person name="Oyedara O."/>
            <person name="Rodriguez-Perez M.A."/>
        </authorList>
    </citation>
    <scope>NUCLEOTIDE SEQUENCE [LARGE SCALE GENOMIC DNA]</scope>
    <source>
        <strain evidence="3 4">SSB218315</strain>
    </source>
</reference>
<dbReference type="PANTHER" id="PTHR24094:SF15">
    <property type="entry name" value="AMP-DEPENDENT SYNTHETASE_LIGASE DOMAIN-CONTAINING PROTEIN-RELATED"/>
    <property type="match status" value="1"/>
</dbReference>
<proteinExistence type="predicted"/>
<dbReference type="Proteomes" id="UP000197003">
    <property type="component" value="Chromosome"/>
</dbReference>
<feature type="domain" description="GmrSD restriction endonucleases C-terminal" evidence="2">
    <location>
        <begin position="135"/>
        <end position="234"/>
    </location>
</feature>
<organism evidence="3 4">
    <name type="scientific">Bdellovibrio bacteriovorus</name>
    <dbReference type="NCBI Taxonomy" id="959"/>
    <lineage>
        <taxon>Bacteria</taxon>
        <taxon>Pseudomonadati</taxon>
        <taxon>Bdellovibrionota</taxon>
        <taxon>Bdellovibrionia</taxon>
        <taxon>Bdellovibrionales</taxon>
        <taxon>Pseudobdellovibrionaceae</taxon>
        <taxon>Bdellovibrio</taxon>
    </lineage>
</organism>
<dbReference type="InterPro" id="IPR011089">
    <property type="entry name" value="GmrSD_C"/>
</dbReference>
<protein>
    <recommendedName>
        <fullName evidence="2">GmrSD restriction endonucleases C-terminal domain-containing protein</fullName>
    </recommendedName>
</protein>
<dbReference type="EMBL" id="CP020946">
    <property type="protein sequence ID" value="ASD63215.1"/>
    <property type="molecule type" value="Genomic_DNA"/>
</dbReference>
<feature type="chain" id="PRO_5012938617" description="GmrSD restriction endonucleases C-terminal domain-containing protein" evidence="1">
    <location>
        <begin position="22"/>
        <end position="281"/>
    </location>
</feature>
<evidence type="ECO:0000313" key="4">
    <source>
        <dbReference type="Proteomes" id="UP000197003"/>
    </source>
</evidence>
<evidence type="ECO:0000313" key="3">
    <source>
        <dbReference type="EMBL" id="ASD63215.1"/>
    </source>
</evidence>
<accession>A0A1Z3N6X5</accession>
<evidence type="ECO:0000256" key="1">
    <source>
        <dbReference type="SAM" id="SignalP"/>
    </source>
</evidence>
<keyword evidence="1" id="KW-0732">Signal</keyword>
<dbReference type="AlphaFoldDB" id="A0A1Z3N6X5"/>
<dbReference type="OrthoDB" id="5289477at2"/>
<dbReference type="Pfam" id="PF07510">
    <property type="entry name" value="GmrSD_C"/>
    <property type="match status" value="1"/>
</dbReference>
<dbReference type="RefSeq" id="WP_088564775.1">
    <property type="nucleotide sequence ID" value="NZ_CP020946.1"/>
</dbReference>
<feature type="signal peptide" evidence="1">
    <location>
        <begin position="1"/>
        <end position="21"/>
    </location>
</feature>